<dbReference type="Proteomes" id="UP000712600">
    <property type="component" value="Unassembled WGS sequence"/>
</dbReference>
<reference evidence="3" key="1">
    <citation type="submission" date="2019-12" db="EMBL/GenBank/DDBJ databases">
        <title>Genome sequencing and annotation of Brassica cretica.</title>
        <authorList>
            <person name="Studholme D.J."/>
            <person name="Sarris P."/>
        </authorList>
    </citation>
    <scope>NUCLEOTIDE SEQUENCE</scope>
    <source>
        <strain evidence="3">PFS-109/04</strain>
        <tissue evidence="3">Leaf</tissue>
    </source>
</reference>
<name>A0A8S9QDV7_BRACR</name>
<gene>
    <name evidence="3" type="ORF">F2Q69_00022375</name>
</gene>
<feature type="coiled-coil region" evidence="1">
    <location>
        <begin position="133"/>
        <end position="202"/>
    </location>
</feature>
<keyword evidence="1" id="KW-0175">Coiled coil</keyword>
<evidence type="ECO:0000256" key="1">
    <source>
        <dbReference type="SAM" id="Coils"/>
    </source>
</evidence>
<organism evidence="3 4">
    <name type="scientific">Brassica cretica</name>
    <name type="common">Mustard</name>
    <dbReference type="NCBI Taxonomy" id="69181"/>
    <lineage>
        <taxon>Eukaryota</taxon>
        <taxon>Viridiplantae</taxon>
        <taxon>Streptophyta</taxon>
        <taxon>Embryophyta</taxon>
        <taxon>Tracheophyta</taxon>
        <taxon>Spermatophyta</taxon>
        <taxon>Magnoliopsida</taxon>
        <taxon>eudicotyledons</taxon>
        <taxon>Gunneridae</taxon>
        <taxon>Pentapetalae</taxon>
        <taxon>rosids</taxon>
        <taxon>malvids</taxon>
        <taxon>Brassicales</taxon>
        <taxon>Brassicaceae</taxon>
        <taxon>Brassiceae</taxon>
        <taxon>Brassica</taxon>
    </lineage>
</organism>
<sequence>MRIADFYFLLPSVIFEQEIASQPNPQGEIQLLPAVNGISRQRPKELPRSKQKPNCRGLAPKGDSSSSAGQDDLVSIARRTRPAGCRSLSLASPEEEGAYAKVVVASSKVMEAFNEFAVTMEDRMLTLRNESQAVKGRVEVRRLTEELRAAKEETRKKTREAMILKDEWEKTHRERAVFETEVATLRTKIAELEADRDRDIRRGSRASRLEDAIGFREVLASLKKRWVDKKKEVSAEVLAFLLHEIVTNLDLLNEIKNEGLVVEEEIVRLKVMEKDCEAIASLAIVPDWSMVGLDLPQVSEDSVVNGDAADSSSGEGASS</sequence>
<proteinExistence type="predicted"/>
<protein>
    <submittedName>
        <fullName evidence="3">Uncharacterized protein</fullName>
    </submittedName>
</protein>
<accession>A0A8S9QDV7</accession>
<dbReference type="AlphaFoldDB" id="A0A8S9QDV7"/>
<feature type="region of interest" description="Disordered" evidence="2">
    <location>
        <begin position="40"/>
        <end position="70"/>
    </location>
</feature>
<dbReference type="EMBL" id="QGKX02001290">
    <property type="protein sequence ID" value="KAF3536384.1"/>
    <property type="molecule type" value="Genomic_DNA"/>
</dbReference>
<evidence type="ECO:0000313" key="4">
    <source>
        <dbReference type="Proteomes" id="UP000712600"/>
    </source>
</evidence>
<evidence type="ECO:0000256" key="2">
    <source>
        <dbReference type="SAM" id="MobiDB-lite"/>
    </source>
</evidence>
<evidence type="ECO:0000313" key="3">
    <source>
        <dbReference type="EMBL" id="KAF3536384.1"/>
    </source>
</evidence>
<comment type="caution">
    <text evidence="3">The sequence shown here is derived from an EMBL/GenBank/DDBJ whole genome shotgun (WGS) entry which is preliminary data.</text>
</comment>